<gene>
    <name evidence="2" type="ORF">KEM10_08950</name>
</gene>
<dbReference type="EMBL" id="JAGUCO010000005">
    <property type="protein sequence ID" value="MBS2098405.1"/>
    <property type="molecule type" value="Genomic_DNA"/>
</dbReference>
<name>A0ABS5JUC5_9BACT</name>
<dbReference type="Proteomes" id="UP000708576">
    <property type="component" value="Unassembled WGS sequence"/>
</dbReference>
<evidence type="ECO:0000313" key="3">
    <source>
        <dbReference type="Proteomes" id="UP000708576"/>
    </source>
</evidence>
<dbReference type="Pfam" id="PF22481">
    <property type="entry name" value="DUF6985"/>
    <property type="match status" value="1"/>
</dbReference>
<sequence length="215" mass="24691">MIPGLIKAEFGYEGTIKLDSWAGFQSRNGGYGSISSSEDFDGSCRLATGGDMADNNPEIKDFHIKAYEFTIKNQELIKNMILEYLQKEYKGLQEEYGYDDEEKEQYMPDVLDISGFRKLIGLSNVHLLNVEKEGIGYVGYEFGCTWDNEHGFGVMTHKDRIVSFGGADSSFLTWIARKDIEPIEKETDDSKSEETDTQNKTEIIDNRKPWWKFWK</sequence>
<keyword evidence="3" id="KW-1185">Reference proteome</keyword>
<evidence type="ECO:0000313" key="2">
    <source>
        <dbReference type="EMBL" id="MBS2098405.1"/>
    </source>
</evidence>
<proteinExistence type="predicted"/>
<reference evidence="2 3" key="1">
    <citation type="journal article" date="2015" name="Int. J. Syst. Evol. Microbiol.">
        <title>Carboxylicivirga linearis sp. nov., isolated from a sea cucumber culture pond.</title>
        <authorList>
            <person name="Wang F.Q."/>
            <person name="Zhou Y.X."/>
            <person name="Lin X.Z."/>
            <person name="Chen G.J."/>
            <person name="Du Z.J."/>
        </authorList>
    </citation>
    <scope>NUCLEOTIDE SEQUENCE [LARGE SCALE GENOMIC DNA]</scope>
    <source>
        <strain evidence="2 3">FB218</strain>
    </source>
</reference>
<dbReference type="RefSeq" id="WP_212215651.1">
    <property type="nucleotide sequence ID" value="NZ_JAGUCO010000005.1"/>
</dbReference>
<dbReference type="InterPro" id="IPR054254">
    <property type="entry name" value="DUF6985"/>
</dbReference>
<protein>
    <recommendedName>
        <fullName evidence="1">DUF6985 domain-containing protein</fullName>
    </recommendedName>
</protein>
<organism evidence="2 3">
    <name type="scientific">Carboxylicivirga linearis</name>
    <dbReference type="NCBI Taxonomy" id="1628157"/>
    <lineage>
        <taxon>Bacteria</taxon>
        <taxon>Pseudomonadati</taxon>
        <taxon>Bacteroidota</taxon>
        <taxon>Bacteroidia</taxon>
        <taxon>Marinilabiliales</taxon>
        <taxon>Marinilabiliaceae</taxon>
        <taxon>Carboxylicivirga</taxon>
    </lineage>
</organism>
<feature type="domain" description="DUF6985" evidence="1">
    <location>
        <begin position="15"/>
        <end position="169"/>
    </location>
</feature>
<comment type="caution">
    <text evidence="2">The sequence shown here is derived from an EMBL/GenBank/DDBJ whole genome shotgun (WGS) entry which is preliminary data.</text>
</comment>
<accession>A0ABS5JUC5</accession>
<evidence type="ECO:0000259" key="1">
    <source>
        <dbReference type="Pfam" id="PF22481"/>
    </source>
</evidence>